<feature type="domain" description="TonB-dependent receptor plug" evidence="13">
    <location>
        <begin position="119"/>
        <end position="241"/>
    </location>
</feature>
<dbReference type="EMBL" id="CP094326">
    <property type="protein sequence ID" value="UNY99192.1"/>
    <property type="molecule type" value="Genomic_DNA"/>
</dbReference>
<keyword evidence="7" id="KW-0406">Ion transport</keyword>
<dbReference type="Gene3D" id="2.170.130.10">
    <property type="entry name" value="TonB-dependent receptor, plug domain"/>
    <property type="match status" value="1"/>
</dbReference>
<dbReference type="PANTHER" id="PTHR32552">
    <property type="entry name" value="FERRICHROME IRON RECEPTOR-RELATED"/>
    <property type="match status" value="1"/>
</dbReference>
<dbReference type="Proteomes" id="UP000829476">
    <property type="component" value="Chromosome"/>
</dbReference>
<evidence type="ECO:0000256" key="6">
    <source>
        <dbReference type="ARBA" id="ARBA00023004"/>
    </source>
</evidence>
<feature type="signal peptide" evidence="12">
    <location>
        <begin position="1"/>
        <end position="22"/>
    </location>
</feature>
<dbReference type="PROSITE" id="PS52016">
    <property type="entry name" value="TONB_DEPENDENT_REC_3"/>
    <property type="match status" value="1"/>
</dbReference>
<dbReference type="NCBIfam" id="TIGR04056">
    <property type="entry name" value="OMP_RagA_SusC"/>
    <property type="match status" value="1"/>
</dbReference>
<evidence type="ECO:0000256" key="11">
    <source>
        <dbReference type="PROSITE-ProRule" id="PRU01360"/>
    </source>
</evidence>
<evidence type="ECO:0000256" key="5">
    <source>
        <dbReference type="ARBA" id="ARBA00022692"/>
    </source>
</evidence>
<evidence type="ECO:0000256" key="9">
    <source>
        <dbReference type="ARBA" id="ARBA00023136"/>
    </source>
</evidence>
<dbReference type="PANTHER" id="PTHR32552:SF81">
    <property type="entry name" value="TONB-DEPENDENT OUTER MEMBRANE RECEPTOR"/>
    <property type="match status" value="1"/>
</dbReference>
<evidence type="ECO:0000256" key="12">
    <source>
        <dbReference type="SAM" id="SignalP"/>
    </source>
</evidence>
<name>A0ABY3YMY3_9FLAO</name>
<dbReference type="InterPro" id="IPR037066">
    <property type="entry name" value="Plug_dom_sf"/>
</dbReference>
<keyword evidence="8" id="KW-0798">TonB box</keyword>
<evidence type="ECO:0000259" key="13">
    <source>
        <dbReference type="Pfam" id="PF07715"/>
    </source>
</evidence>
<keyword evidence="12" id="KW-0732">Signal</keyword>
<dbReference type="Gene3D" id="2.40.170.20">
    <property type="entry name" value="TonB-dependent receptor, beta-barrel domain"/>
    <property type="match status" value="1"/>
</dbReference>
<feature type="chain" id="PRO_5045149669" evidence="12">
    <location>
        <begin position="23"/>
        <end position="1036"/>
    </location>
</feature>
<keyword evidence="3 11" id="KW-1134">Transmembrane beta strand</keyword>
<gene>
    <name evidence="14" type="ORF">MQE36_02310</name>
</gene>
<dbReference type="InterPro" id="IPR012910">
    <property type="entry name" value="Plug_dom"/>
</dbReference>
<dbReference type="InterPro" id="IPR039426">
    <property type="entry name" value="TonB-dep_rcpt-like"/>
</dbReference>
<dbReference type="Pfam" id="PF13715">
    <property type="entry name" value="CarbopepD_reg_2"/>
    <property type="match status" value="1"/>
</dbReference>
<dbReference type="InterPro" id="IPR023997">
    <property type="entry name" value="TonB-dep_OMP_SusC/RagA_CS"/>
</dbReference>
<evidence type="ECO:0000256" key="10">
    <source>
        <dbReference type="ARBA" id="ARBA00023237"/>
    </source>
</evidence>
<dbReference type="InterPro" id="IPR023996">
    <property type="entry name" value="TonB-dep_OMP_SusC/RagA"/>
</dbReference>
<keyword evidence="15" id="KW-1185">Reference proteome</keyword>
<dbReference type="NCBIfam" id="TIGR04057">
    <property type="entry name" value="SusC_RagA_signa"/>
    <property type="match status" value="1"/>
</dbReference>
<reference evidence="14 15" key="1">
    <citation type="journal article" date="2018" name="Int. J. Syst. Evol. Microbiol.">
        <title>Zhouia spongiae sp. nov., isolated from a marine sponge.</title>
        <authorList>
            <person name="Zhuang L."/>
            <person name="Lin B."/>
            <person name="Qin F."/>
            <person name="Luo L."/>
        </authorList>
    </citation>
    <scope>NUCLEOTIDE SEQUENCE [LARGE SCALE GENOMIC DNA]</scope>
    <source>
        <strain evidence="14 15">HN-Y44</strain>
    </source>
</reference>
<keyword evidence="9 11" id="KW-0472">Membrane</keyword>
<dbReference type="Pfam" id="PF07715">
    <property type="entry name" value="Plug"/>
    <property type="match status" value="1"/>
</dbReference>
<dbReference type="SUPFAM" id="SSF56935">
    <property type="entry name" value="Porins"/>
    <property type="match status" value="1"/>
</dbReference>
<evidence type="ECO:0000256" key="7">
    <source>
        <dbReference type="ARBA" id="ARBA00023065"/>
    </source>
</evidence>
<dbReference type="InterPro" id="IPR008969">
    <property type="entry name" value="CarboxyPept-like_regulatory"/>
</dbReference>
<evidence type="ECO:0000256" key="1">
    <source>
        <dbReference type="ARBA" id="ARBA00004571"/>
    </source>
</evidence>
<keyword evidence="5 11" id="KW-0812">Transmembrane</keyword>
<evidence type="ECO:0000256" key="4">
    <source>
        <dbReference type="ARBA" id="ARBA00022496"/>
    </source>
</evidence>
<organism evidence="14 15">
    <name type="scientific">Zhouia spongiae</name>
    <dbReference type="NCBI Taxonomy" id="2202721"/>
    <lineage>
        <taxon>Bacteria</taxon>
        <taxon>Pseudomonadati</taxon>
        <taxon>Bacteroidota</taxon>
        <taxon>Flavobacteriia</taxon>
        <taxon>Flavobacteriales</taxon>
        <taxon>Flavobacteriaceae</taxon>
        <taxon>Zhouia</taxon>
    </lineage>
</organism>
<protein>
    <submittedName>
        <fullName evidence="14">SusC/RagA family TonB-linked outer membrane protein</fullName>
    </submittedName>
</protein>
<keyword evidence="6" id="KW-0408">Iron</keyword>
<sequence length="1036" mass="112781">MCKKLLSLMVFVLLFSFQQLTAQNRTITGTVTDADDGSPLPGVNVILKGTTNGTSTDFDGNYTINDVPVNGTLVFSIIGYTSKEVPVNGLSSINVALVESAEQLGEVVVTALGIQKEQRALGYSLTEVGGDELSNVKQTNAINSLQGKVAGVNITQNSTGAAGSSRVIIRGNSTLTGNNQPLYVVDGIPIGNDNNGSAGLWGGNDGGDGVSSINPDDIESVSVLKGGSATALYGSRGGNGVIVITTKGGKEQQGFGVEYSSSVMFDQVNTSIQDFQTEYGQGTRARVPVSSLEAYELGLSSWGPRLDGSNVPQWDGEERPYSYVGNNVSKFYRTGTTFINTLALVGSSDNMNYRFSASNMDNDDIMPNSGMNRKTFSLNAGAVLGEKITTQVNAKYIVEDVMNRPRLSDAPGNANYTVALLPPNIDVRDMDPGANEDGSERGYSANVFSQNPYYAAYNFRNEDQRNRIIASASLRYDILEWLYVSGRVGTDHFTRKSVAVEPWGTAYKVLGGMNEQELRYSQIDADILIGAEKDLTEKLSFNGFFGANSNHIESETLILGGNDFIIPGFEDISNLATQTRSRTYSERKIGSLYGSLEFAWDDWAYLTLTGRNDWFSTLSFPGKTTPNDAFYPSITSSIILSDILDLPESIRFLKIRGGYSQVAGGGDIPYQLAPNDEFFGQGHLGQPLGRISGDNVPNANLVPWDKKEYEFGIDARFFDNRLSLDLALYKNETTNDLVQASTSVYTGYNTRSVNLGKLENKGVEFLVSGTPVRSENFSWTTSINGAFNESLISKTNNENQPVSLDEPRTQNVRIQHIVDERYGKIVGVSYVRDDAGNIVYDINADGVPIAREGGRIILGDGVPPWSLGWSNNFRFGDFNLNFLIDAKFGGQIFSGTNTIAYGAGLHKNTLEGRENGLEVTGIDNASGNSFTTTVAPEDLQTYWNEVNDIAEEFVEDADFIKFREMSLGYNLPGSILDKIFIKSANISFIARNLFYIKRSADNIDPESAYNVSNSQGLEYFGVPSTRSYGVSLNVKF</sequence>
<evidence type="ECO:0000256" key="2">
    <source>
        <dbReference type="ARBA" id="ARBA00022448"/>
    </source>
</evidence>
<dbReference type="Gene3D" id="2.60.40.1120">
    <property type="entry name" value="Carboxypeptidase-like, regulatory domain"/>
    <property type="match status" value="1"/>
</dbReference>
<keyword evidence="4" id="KW-0410">Iron transport</keyword>
<evidence type="ECO:0000256" key="3">
    <source>
        <dbReference type="ARBA" id="ARBA00022452"/>
    </source>
</evidence>
<dbReference type="RefSeq" id="WP_242937592.1">
    <property type="nucleotide sequence ID" value="NZ_CP094326.1"/>
</dbReference>
<evidence type="ECO:0000313" key="14">
    <source>
        <dbReference type="EMBL" id="UNY99192.1"/>
    </source>
</evidence>
<comment type="similarity">
    <text evidence="11">Belongs to the TonB-dependent receptor family.</text>
</comment>
<proteinExistence type="inferred from homology"/>
<accession>A0ABY3YMY3</accession>
<dbReference type="SUPFAM" id="SSF49464">
    <property type="entry name" value="Carboxypeptidase regulatory domain-like"/>
    <property type="match status" value="1"/>
</dbReference>
<keyword evidence="10 11" id="KW-0998">Cell outer membrane</keyword>
<keyword evidence="2 11" id="KW-0813">Transport</keyword>
<dbReference type="InterPro" id="IPR036942">
    <property type="entry name" value="Beta-barrel_TonB_sf"/>
</dbReference>
<evidence type="ECO:0000313" key="15">
    <source>
        <dbReference type="Proteomes" id="UP000829476"/>
    </source>
</evidence>
<comment type="subcellular location">
    <subcellularLocation>
        <location evidence="1 11">Cell outer membrane</location>
        <topology evidence="1 11">Multi-pass membrane protein</topology>
    </subcellularLocation>
</comment>
<evidence type="ECO:0000256" key="8">
    <source>
        <dbReference type="ARBA" id="ARBA00023077"/>
    </source>
</evidence>